<gene>
    <name evidence="2" type="primary">niaX</name>
    <name evidence="2" type="ORF">CLCOL_02480</name>
</gene>
<keyword evidence="1" id="KW-0472">Membrane</keyword>
<dbReference type="AlphaFoldDB" id="A0A151ART8"/>
<feature type="transmembrane region" description="Helical" evidence="1">
    <location>
        <begin position="67"/>
        <end position="89"/>
    </location>
</feature>
<keyword evidence="1" id="KW-0812">Transmembrane</keyword>
<sequence length="168" mass="17622">MKDNVKKMTYAGLLTGLAIIIPLYFGFLKVQAGPFTATLASHVPVFLAMFFGPAAAVAVGIGSTLGFLITTPLVVAARAFMHVFVGFVGAHLLKKGVDFKIVILITAPIHGILEAIAVIPFGFNMYKVLVVVGIGTVLHHLVDGIISFALAKALSKTGKTEFAVKAGN</sequence>
<name>A0A151ART8_9CLOT</name>
<evidence type="ECO:0000313" key="2">
    <source>
        <dbReference type="EMBL" id="KYH30302.1"/>
    </source>
</evidence>
<organism evidence="2 3">
    <name type="scientific">Clostridium colicanis DSM 13634</name>
    <dbReference type="NCBI Taxonomy" id="1121305"/>
    <lineage>
        <taxon>Bacteria</taxon>
        <taxon>Bacillati</taxon>
        <taxon>Bacillota</taxon>
        <taxon>Clostridia</taxon>
        <taxon>Eubacteriales</taxon>
        <taxon>Clostridiaceae</taxon>
        <taxon>Clostridium</taxon>
    </lineage>
</organism>
<evidence type="ECO:0000313" key="3">
    <source>
        <dbReference type="Proteomes" id="UP000075374"/>
    </source>
</evidence>
<proteinExistence type="predicted"/>
<comment type="caution">
    <text evidence="2">The sequence shown here is derived from an EMBL/GenBank/DDBJ whole genome shotgun (WGS) entry which is preliminary data.</text>
</comment>
<feature type="transmembrane region" description="Helical" evidence="1">
    <location>
        <begin position="101"/>
        <end position="123"/>
    </location>
</feature>
<dbReference type="STRING" id="1121305.CLCOL_02480"/>
<dbReference type="PATRIC" id="fig|1121305.3.peg.245"/>
<protein>
    <submittedName>
        <fullName evidence="2">Niacin transporter NiaX</fullName>
    </submittedName>
</protein>
<dbReference type="Gene3D" id="1.10.1760.20">
    <property type="match status" value="1"/>
</dbReference>
<reference evidence="2 3" key="1">
    <citation type="submission" date="2016-02" db="EMBL/GenBank/DDBJ databases">
        <title>Genome sequence of Clostridium colicanis DSM 13634.</title>
        <authorList>
            <person name="Poehlein A."/>
            <person name="Daniel R."/>
        </authorList>
    </citation>
    <scope>NUCLEOTIDE SEQUENCE [LARGE SCALE GENOMIC DNA]</scope>
    <source>
        <strain evidence="2 3">DSM 13634</strain>
    </source>
</reference>
<dbReference type="EMBL" id="LTBB01000001">
    <property type="protein sequence ID" value="KYH30302.1"/>
    <property type="molecule type" value="Genomic_DNA"/>
</dbReference>
<dbReference type="Proteomes" id="UP000075374">
    <property type="component" value="Unassembled WGS sequence"/>
</dbReference>
<keyword evidence="3" id="KW-1185">Reference proteome</keyword>
<feature type="transmembrane region" description="Helical" evidence="1">
    <location>
        <begin position="129"/>
        <end position="151"/>
    </location>
</feature>
<evidence type="ECO:0000256" key="1">
    <source>
        <dbReference type="SAM" id="Phobius"/>
    </source>
</evidence>
<feature type="transmembrane region" description="Helical" evidence="1">
    <location>
        <begin position="42"/>
        <end position="61"/>
    </location>
</feature>
<accession>A0A151ART8</accession>
<feature type="transmembrane region" description="Helical" evidence="1">
    <location>
        <begin position="12"/>
        <end position="30"/>
    </location>
</feature>
<dbReference type="RefSeq" id="WP_061857181.1">
    <property type="nucleotide sequence ID" value="NZ_LTBB01000001.1"/>
</dbReference>
<keyword evidence="1" id="KW-1133">Transmembrane helix</keyword>